<feature type="domain" description="Nephrocystin 3-like N-terminal" evidence="2">
    <location>
        <begin position="102"/>
        <end position="261"/>
    </location>
</feature>
<dbReference type="Pfam" id="PF24883">
    <property type="entry name" value="NPHP3_N"/>
    <property type="match status" value="1"/>
</dbReference>
<reference evidence="4" key="1">
    <citation type="journal article" date="2012" name="Nat. Genet.">
        <title>Lifestyle transitions in plant pathogenic Colletotrichum fungi deciphered by genome and transcriptome analyses.</title>
        <authorList>
            <person name="O'Connell R.J."/>
            <person name="Thon M.R."/>
            <person name="Hacquard S."/>
            <person name="Amyotte S.G."/>
            <person name="Kleemann J."/>
            <person name="Torres M.F."/>
            <person name="Damm U."/>
            <person name="Buiate E.A."/>
            <person name="Epstein L."/>
            <person name="Alkan N."/>
            <person name="Altmueller J."/>
            <person name="Alvarado-Balderrama L."/>
            <person name="Bauser C.A."/>
            <person name="Becker C."/>
            <person name="Birren B.W."/>
            <person name="Chen Z."/>
            <person name="Choi J."/>
            <person name="Crouch J.A."/>
            <person name="Duvick J.P."/>
            <person name="Farman M.A."/>
            <person name="Gan P."/>
            <person name="Heiman D."/>
            <person name="Henrissat B."/>
            <person name="Howard R.J."/>
            <person name="Kabbage M."/>
            <person name="Koch C."/>
            <person name="Kracher B."/>
            <person name="Kubo Y."/>
            <person name="Law A.D."/>
            <person name="Lebrun M.-H."/>
            <person name="Lee Y.-H."/>
            <person name="Miyara I."/>
            <person name="Moore N."/>
            <person name="Neumann U."/>
            <person name="Nordstroem K."/>
            <person name="Panaccione D.G."/>
            <person name="Panstruga R."/>
            <person name="Place M."/>
            <person name="Proctor R.H."/>
            <person name="Prusky D."/>
            <person name="Rech G."/>
            <person name="Reinhardt R."/>
            <person name="Rollins J.A."/>
            <person name="Rounsley S."/>
            <person name="Schardl C.L."/>
            <person name="Schwartz D.C."/>
            <person name="Shenoy N."/>
            <person name="Shirasu K."/>
            <person name="Sikhakolli U.R."/>
            <person name="Stueber K."/>
            <person name="Sukno S.A."/>
            <person name="Sweigard J.A."/>
            <person name="Takano Y."/>
            <person name="Takahara H."/>
            <person name="Trail F."/>
            <person name="van der Does H.C."/>
            <person name="Voll L.M."/>
            <person name="Will I."/>
            <person name="Young S."/>
            <person name="Zeng Q."/>
            <person name="Zhang J."/>
            <person name="Zhou S."/>
            <person name="Dickman M.B."/>
            <person name="Schulze-Lefert P."/>
            <person name="Ver Loren van Themaat E."/>
            <person name="Ma L.-J."/>
            <person name="Vaillancourt L.J."/>
        </authorList>
    </citation>
    <scope>NUCLEOTIDE SEQUENCE [LARGE SCALE GENOMIC DNA]</scope>
    <source>
        <strain evidence="4">M1.001 / M2 / FGSC 10212</strain>
    </source>
</reference>
<dbReference type="STRING" id="645133.E3QKW8"/>
<organism evidence="4">
    <name type="scientific">Colletotrichum graminicola (strain M1.001 / M2 / FGSC 10212)</name>
    <name type="common">Maize anthracnose fungus</name>
    <name type="synonym">Glomerella graminicola</name>
    <dbReference type="NCBI Taxonomy" id="645133"/>
    <lineage>
        <taxon>Eukaryota</taxon>
        <taxon>Fungi</taxon>
        <taxon>Dikarya</taxon>
        <taxon>Ascomycota</taxon>
        <taxon>Pezizomycotina</taxon>
        <taxon>Sordariomycetes</taxon>
        <taxon>Hypocreomycetidae</taxon>
        <taxon>Glomerellales</taxon>
        <taxon>Glomerellaceae</taxon>
        <taxon>Colletotrichum</taxon>
        <taxon>Colletotrichum graminicola species complex</taxon>
    </lineage>
</organism>
<dbReference type="GeneID" id="24412015"/>
<dbReference type="EMBL" id="GG697355">
    <property type="protein sequence ID" value="EFQ31506.1"/>
    <property type="molecule type" value="Genomic_DNA"/>
</dbReference>
<dbReference type="PANTHER" id="PTHR10039">
    <property type="entry name" value="AMELOGENIN"/>
    <property type="match status" value="1"/>
</dbReference>
<dbReference type="HOGENOM" id="CLU_000288_34_20_1"/>
<evidence type="ECO:0000313" key="3">
    <source>
        <dbReference type="EMBL" id="EFQ31506.1"/>
    </source>
</evidence>
<dbReference type="RefSeq" id="XP_008095526.1">
    <property type="nucleotide sequence ID" value="XM_008097335.1"/>
</dbReference>
<protein>
    <submittedName>
        <fullName evidence="3">Ankyrin repeat protein</fullName>
    </submittedName>
</protein>
<dbReference type="OrthoDB" id="194358at2759"/>
<evidence type="ECO:0000259" key="2">
    <source>
        <dbReference type="Pfam" id="PF24883"/>
    </source>
</evidence>
<keyword evidence="4" id="KW-1185">Reference proteome</keyword>
<dbReference type="Proteomes" id="UP000008782">
    <property type="component" value="Unassembled WGS sequence"/>
</dbReference>
<gene>
    <name evidence="3" type="ORF">GLRG_06650</name>
</gene>
<accession>E3QKW8</accession>
<proteinExistence type="predicted"/>
<dbReference type="VEuPathDB" id="FungiDB:GLRG_06650"/>
<dbReference type="PANTHER" id="PTHR10039:SF16">
    <property type="entry name" value="GPI INOSITOL-DEACYLASE"/>
    <property type="match status" value="1"/>
</dbReference>
<evidence type="ECO:0000256" key="1">
    <source>
        <dbReference type="ARBA" id="ARBA00022737"/>
    </source>
</evidence>
<keyword evidence="1" id="KW-0677">Repeat</keyword>
<evidence type="ECO:0000313" key="4">
    <source>
        <dbReference type="Proteomes" id="UP000008782"/>
    </source>
</evidence>
<sequence>MDLLPSEQNQKEVHNESKRQRIQLTLETLAWPLKGKEARKLLEDIVRHKGTITLALATDTAHGIRNIQKILTESQQKEVYKWLNDVDPSSIHHRACQNHEPGTCDWMLRLPEWPKFLDGKIRLLWIHGIPGAGKPILASQLIRSTEEHCKRLGSSDSKSVSIYYCCYFGNNQHETSSFLKWVLLRLCRQAQLVPDLLWKLFQHGGQPSTKGLLSVLGAVLERFELVFIIIGESKPRDELFIVIGNLNTDHRFAKVRLLATSHEYLKIDGGMLDVFTEISLRYTY</sequence>
<dbReference type="InterPro" id="IPR056884">
    <property type="entry name" value="NPHP3-like_N"/>
</dbReference>
<dbReference type="AlphaFoldDB" id="E3QKW8"/>
<name>E3QKW8_COLGM</name>
<dbReference type="eggNOG" id="ENOG502SKUI">
    <property type="taxonomic scope" value="Eukaryota"/>
</dbReference>